<gene>
    <name evidence="3" type="ORF">IRI77_02885</name>
</gene>
<evidence type="ECO:0000256" key="2">
    <source>
        <dbReference type="SAM" id="SignalP"/>
    </source>
</evidence>
<organism evidence="3 4">
    <name type="scientific">Paludibaculum fermentans</name>
    <dbReference type="NCBI Taxonomy" id="1473598"/>
    <lineage>
        <taxon>Bacteria</taxon>
        <taxon>Pseudomonadati</taxon>
        <taxon>Acidobacteriota</taxon>
        <taxon>Terriglobia</taxon>
        <taxon>Bryobacterales</taxon>
        <taxon>Bryobacteraceae</taxon>
        <taxon>Paludibaculum</taxon>
    </lineage>
</organism>
<feature type="chain" id="PRO_5032355805" evidence="2">
    <location>
        <begin position="23"/>
        <end position="159"/>
    </location>
</feature>
<sequence length="159" mass="16605">MTNPLRWALLSVVFAALAPLGAQEPKPMANWANLSALAAGAEVRVVLSSGKNLRGFIQRATPDSLMLNAATGQETLARVEVRRVSLKKQGHRGRNTLIGLGIGTAAGLAAGAGIDSQSTSRDWFPYAGKAVFMPLGAIVGTVVGVAWPTGGWKDVFRAP</sequence>
<keyword evidence="1" id="KW-0472">Membrane</keyword>
<dbReference type="KEGG" id="pfer:IRI77_02885"/>
<dbReference type="RefSeq" id="WP_194450587.1">
    <property type="nucleotide sequence ID" value="NZ_CP063849.1"/>
</dbReference>
<evidence type="ECO:0000313" key="3">
    <source>
        <dbReference type="EMBL" id="QOY88924.1"/>
    </source>
</evidence>
<name>A0A7S7NSK9_PALFE</name>
<dbReference type="Proteomes" id="UP000593892">
    <property type="component" value="Chromosome"/>
</dbReference>
<evidence type="ECO:0000256" key="1">
    <source>
        <dbReference type="SAM" id="Phobius"/>
    </source>
</evidence>
<feature type="transmembrane region" description="Helical" evidence="1">
    <location>
        <begin position="96"/>
        <end position="114"/>
    </location>
</feature>
<protein>
    <submittedName>
        <fullName evidence="3">Uncharacterized protein</fullName>
    </submittedName>
</protein>
<keyword evidence="4" id="KW-1185">Reference proteome</keyword>
<dbReference type="EMBL" id="CP063849">
    <property type="protein sequence ID" value="QOY88924.1"/>
    <property type="molecule type" value="Genomic_DNA"/>
</dbReference>
<evidence type="ECO:0000313" key="4">
    <source>
        <dbReference type="Proteomes" id="UP000593892"/>
    </source>
</evidence>
<feature type="signal peptide" evidence="2">
    <location>
        <begin position="1"/>
        <end position="22"/>
    </location>
</feature>
<accession>A0A7S7NSK9</accession>
<feature type="transmembrane region" description="Helical" evidence="1">
    <location>
        <begin position="126"/>
        <end position="147"/>
    </location>
</feature>
<proteinExistence type="predicted"/>
<keyword evidence="1" id="KW-1133">Transmembrane helix</keyword>
<dbReference type="AlphaFoldDB" id="A0A7S7NSK9"/>
<keyword evidence="1" id="KW-0812">Transmembrane</keyword>
<reference evidence="3 4" key="1">
    <citation type="submission" date="2020-10" db="EMBL/GenBank/DDBJ databases">
        <title>Complete genome sequence of Paludibaculum fermentans P105T, a facultatively anaerobic acidobacterium capable of dissimilatory Fe(III) reduction.</title>
        <authorList>
            <person name="Dedysh S.N."/>
            <person name="Beletsky A.V."/>
            <person name="Kulichevskaya I.S."/>
            <person name="Mardanov A.V."/>
            <person name="Ravin N.V."/>
        </authorList>
    </citation>
    <scope>NUCLEOTIDE SEQUENCE [LARGE SCALE GENOMIC DNA]</scope>
    <source>
        <strain evidence="3 4">P105</strain>
    </source>
</reference>
<keyword evidence="2" id="KW-0732">Signal</keyword>